<organism evidence="5 6">
    <name type="scientific">Clostridium butyricum</name>
    <dbReference type="NCBI Taxonomy" id="1492"/>
    <lineage>
        <taxon>Bacteria</taxon>
        <taxon>Bacillati</taxon>
        <taxon>Bacillota</taxon>
        <taxon>Clostridia</taxon>
        <taxon>Eubacteriales</taxon>
        <taxon>Clostridiaceae</taxon>
        <taxon>Clostridium</taxon>
    </lineage>
</organism>
<evidence type="ECO:0000313" key="6">
    <source>
        <dbReference type="Proteomes" id="UP000238081"/>
    </source>
</evidence>
<dbReference type="SUPFAM" id="SSF51445">
    <property type="entry name" value="(Trans)glycosidases"/>
    <property type="match status" value="1"/>
</dbReference>
<sequence length="490" mass="56607">MLKEYTNKFPKEFLWGGATAANQFEGGYKEGGKGLSTSDVLTGGTHTIPRRITPELEEGTYYPSHVAIDFYHRYKEDIALFAEMGFKTFRMSINWTRIFPNGDELEPNEEGLKFYEDVFKELKKYNIEPLVTISHYEFPYGLTKKYDGRGWAEREVIDCYLRYCKAIFTRYKDLVKYWLTFNEINILARPFGSFFGGGMLLDPKGGPINEIKDNEEMRFQALHHQFIASAKAVKMGHEINSDFKIGCMIAYEAIYPYTCHPEDVLLAQTKEEISNYFCGDVQVRGEYPHFAARYFKEHNINIKIEDGDLEILKEGTVDYYTFSYYMSGCESAHPEEVENIGGNMTLGLKNPYLKASDWGWQVDPVGLRTVLNKIYARYNIPLMVVENGFGAVDQIESDGSINDDYRIDYLRDHIEQMIESIEDGVDLIGYTTWGCIDLVSAGTGEMKKRYGFIYVDKNNDGTGNLDRYKKKSFYWYKNVIRTNGEELWSN</sequence>
<dbReference type="AlphaFoldDB" id="A0A2S7FEP9"/>
<dbReference type="InterPro" id="IPR033132">
    <property type="entry name" value="GH_1_N_CS"/>
</dbReference>
<dbReference type="Proteomes" id="UP000238081">
    <property type="component" value="Unassembled WGS sequence"/>
</dbReference>
<evidence type="ECO:0000256" key="1">
    <source>
        <dbReference type="ARBA" id="ARBA00010838"/>
    </source>
</evidence>
<dbReference type="GO" id="GO:0016052">
    <property type="term" value="P:carbohydrate catabolic process"/>
    <property type="evidence" value="ECO:0007669"/>
    <property type="project" value="TreeGrafter"/>
</dbReference>
<reference evidence="5 6" key="1">
    <citation type="submission" date="2016-01" db="EMBL/GenBank/DDBJ databases">
        <title>Characterization of the Clostridium difficile lineages that are prevalent in Hong Kong and China.</title>
        <authorList>
            <person name="Kwok J.S.-L."/>
            <person name="Lam W.-Y."/>
            <person name="Ip M."/>
            <person name="Chan T.-F."/>
            <person name="Hawkey P.M."/>
            <person name="Tsui S.K.-W."/>
        </authorList>
    </citation>
    <scope>NUCLEOTIDE SEQUENCE [LARGE SCALE GENOMIC DNA]</scope>
    <source>
        <strain evidence="5 6">300064</strain>
    </source>
</reference>
<gene>
    <name evidence="5" type="ORF">AWN73_08285</name>
</gene>
<keyword evidence="2" id="KW-0378">Hydrolase</keyword>
<dbReference type="NCBIfam" id="NF007356">
    <property type="entry name" value="PRK09852.1"/>
    <property type="match status" value="1"/>
</dbReference>
<dbReference type="GO" id="GO:0005829">
    <property type="term" value="C:cytosol"/>
    <property type="evidence" value="ECO:0007669"/>
    <property type="project" value="TreeGrafter"/>
</dbReference>
<dbReference type="GO" id="GO:0008422">
    <property type="term" value="F:beta-glucosidase activity"/>
    <property type="evidence" value="ECO:0007669"/>
    <property type="project" value="TreeGrafter"/>
</dbReference>
<evidence type="ECO:0000256" key="2">
    <source>
        <dbReference type="ARBA" id="ARBA00022801"/>
    </source>
</evidence>
<dbReference type="FunFam" id="3.20.20.80:FF:000004">
    <property type="entry name" value="Beta-glucosidase 6-phospho-beta-glucosidase"/>
    <property type="match status" value="1"/>
</dbReference>
<dbReference type="NCBIfam" id="NF007154">
    <property type="entry name" value="PRK09589.1"/>
    <property type="match status" value="1"/>
</dbReference>
<comment type="caution">
    <text evidence="5">The sequence shown here is derived from an EMBL/GenBank/DDBJ whole genome shotgun (WGS) entry which is preliminary data.</text>
</comment>
<keyword evidence="3" id="KW-0326">Glycosidase</keyword>
<dbReference type="InterPro" id="IPR017853">
    <property type="entry name" value="GH"/>
</dbReference>
<dbReference type="RefSeq" id="WP_043663913.1">
    <property type="nucleotide sequence ID" value="NZ_JSEG01000009.1"/>
</dbReference>
<dbReference type="EMBL" id="LRDH01000035">
    <property type="protein sequence ID" value="PPV17307.1"/>
    <property type="molecule type" value="Genomic_DNA"/>
</dbReference>
<dbReference type="Pfam" id="PF00232">
    <property type="entry name" value="Glyco_hydro_1"/>
    <property type="match status" value="1"/>
</dbReference>
<dbReference type="NCBIfam" id="NF007158">
    <property type="entry name" value="PRK09593.1"/>
    <property type="match status" value="1"/>
</dbReference>
<dbReference type="PANTHER" id="PTHR10353">
    <property type="entry name" value="GLYCOSYL HYDROLASE"/>
    <property type="match status" value="1"/>
</dbReference>
<dbReference type="Gene3D" id="3.20.20.80">
    <property type="entry name" value="Glycosidases"/>
    <property type="match status" value="1"/>
</dbReference>
<evidence type="ECO:0000256" key="3">
    <source>
        <dbReference type="ARBA" id="ARBA00023295"/>
    </source>
</evidence>
<evidence type="ECO:0000313" key="5">
    <source>
        <dbReference type="EMBL" id="PPV17307.1"/>
    </source>
</evidence>
<name>A0A2S7FEP9_CLOBU</name>
<comment type="similarity">
    <text evidence="1 4">Belongs to the glycosyl hydrolase 1 family.</text>
</comment>
<dbReference type="PROSITE" id="PS00653">
    <property type="entry name" value="GLYCOSYL_HYDROL_F1_2"/>
    <property type="match status" value="1"/>
</dbReference>
<proteinExistence type="inferred from homology"/>
<dbReference type="PANTHER" id="PTHR10353:SF296">
    <property type="entry name" value="6-PHOSPHO-BETA-GLUCOSIDASE"/>
    <property type="match status" value="1"/>
</dbReference>
<dbReference type="InterPro" id="IPR001360">
    <property type="entry name" value="Glyco_hydro_1"/>
</dbReference>
<accession>A0A2S7FEP9</accession>
<protein>
    <submittedName>
        <fullName evidence="5">6-phospho-beta-glucosidase</fullName>
    </submittedName>
</protein>
<dbReference type="PRINTS" id="PR00131">
    <property type="entry name" value="GLHYDRLASE1"/>
</dbReference>
<evidence type="ECO:0000256" key="4">
    <source>
        <dbReference type="RuleBase" id="RU003690"/>
    </source>
</evidence>